<dbReference type="PANTHER" id="PTHR45898">
    <property type="entry name" value="TOM1-LIKE PROTEIN"/>
    <property type="match status" value="1"/>
</dbReference>
<dbReference type="Gene3D" id="1.25.40.90">
    <property type="match status" value="1"/>
</dbReference>
<comment type="caution">
    <text evidence="9">The sequence shown here is derived from an EMBL/GenBank/DDBJ whole genome shotgun (WGS) entry which is preliminary data.</text>
</comment>
<feature type="compositionally biased region" description="Polar residues" evidence="6">
    <location>
        <begin position="160"/>
        <end position="172"/>
    </location>
</feature>
<feature type="region of interest" description="Disordered" evidence="6">
    <location>
        <begin position="292"/>
        <end position="311"/>
    </location>
</feature>
<keyword evidence="4" id="KW-0653">Protein transport</keyword>
<dbReference type="SUPFAM" id="SSF89009">
    <property type="entry name" value="GAT-like domain"/>
    <property type="match status" value="1"/>
</dbReference>
<evidence type="ECO:0000259" key="7">
    <source>
        <dbReference type="PROSITE" id="PS50179"/>
    </source>
</evidence>
<dbReference type="GO" id="GO:0043328">
    <property type="term" value="P:protein transport to vacuole involved in ubiquitin-dependent protein catabolic process via the multivesicular body sorting pathway"/>
    <property type="evidence" value="ECO:0007669"/>
    <property type="project" value="InterPro"/>
</dbReference>
<sequence length="757" mass="81849">MAASLADRATSDLLIGPDWAMNVEICDILNHDPGQGKETARVLRRRIGNKSPKIQLLALTLLETIIKNCGDIVHMHIAERDIPHKMAKLVKKKPDFRVKEKILVLIDTWQEAFGGPHGRHTQYYAAYQELLSYGVVFPKRTGRSAPVFSPQGQLPAPYPESSQNSDQQQEATESSVSSELPVLSLADIQNARGIMDVLAEMLNALDPKNKQGLQQEVIVDLVEQCRSYKQRLVHLVNKTSDEELLSQGLALNDDLQRVLAKHDAISAGIAVHAEKPKSLQALVDIDDATVTNQDNNTLVDPSSSTTASTSNQPLLEQLLLGGPSDPDQAPPPSAKTDPFIDLLSDGNSGAPPSENSLALVSVNGSLADSTPEQNSLALSDVFSQNTNSTNNSNPTSIFDSNSASPAPHLALVPASSQFQQQQQQTPQAMFFSNGGVGSPGISPLEQAGYSQGNQWNHTNTPWHDQSSQGLNPQQQAYNNIPDDQNGALPPPPWEVQPVNNDQLTNSQHPPILNGHLSDMHSEPLPNSIQPALIQNNQPGSIHPSLMQNVQPGSIHPSLMQNSQPGSIHSPLMQNGPPGNIHPSLIQNNQPGSIHSPLMQNSQQGSIHGSINPLGVGGAYPQPMQGVGAGYPQPMQVTQFGGAYLQPTQVPQLGGTYPQAMQVAQMGGGYAYNQQPEAQFYYQRPTYPHANQTDIAQGMYGLSMQDNNSYRNSSLSSYQMPASSPSYIHQPNKPSKPEDKLFGDLVNFAKTKQGKPTV</sequence>
<evidence type="ECO:0000256" key="4">
    <source>
        <dbReference type="ARBA" id="ARBA00022927"/>
    </source>
</evidence>
<dbReference type="SMART" id="SM00288">
    <property type="entry name" value="VHS"/>
    <property type="match status" value="1"/>
</dbReference>
<comment type="subcellular location">
    <subcellularLocation>
        <location evidence="1">Membrane</location>
        <topology evidence="1">Peripheral membrane protein</topology>
    </subcellularLocation>
</comment>
<dbReference type="CDD" id="cd03561">
    <property type="entry name" value="VHS"/>
    <property type="match status" value="1"/>
</dbReference>
<dbReference type="InterPro" id="IPR044836">
    <property type="entry name" value="TOL_plant"/>
</dbReference>
<keyword evidence="3" id="KW-0813">Transport</keyword>
<dbReference type="Proteomes" id="UP001085076">
    <property type="component" value="Miscellaneous, Linkage group lg01"/>
</dbReference>
<dbReference type="GO" id="GO:0043130">
    <property type="term" value="F:ubiquitin binding"/>
    <property type="evidence" value="ECO:0007669"/>
    <property type="project" value="InterPro"/>
</dbReference>
<evidence type="ECO:0000313" key="10">
    <source>
        <dbReference type="Proteomes" id="UP001085076"/>
    </source>
</evidence>
<dbReference type="AlphaFoldDB" id="A0A9D5D7U4"/>
<dbReference type="Gene3D" id="1.20.58.160">
    <property type="match status" value="1"/>
</dbReference>
<feature type="compositionally biased region" description="Low complexity" evidence="6">
    <location>
        <begin position="317"/>
        <end position="327"/>
    </location>
</feature>
<accession>A0A9D5D7U4</accession>
<feature type="domain" description="VHS" evidence="7">
    <location>
        <begin position="9"/>
        <end position="138"/>
    </location>
</feature>
<dbReference type="InterPro" id="IPR008942">
    <property type="entry name" value="ENTH_VHS"/>
</dbReference>
<feature type="region of interest" description="Disordered" evidence="6">
    <location>
        <begin position="710"/>
        <end position="740"/>
    </location>
</feature>
<evidence type="ECO:0000256" key="6">
    <source>
        <dbReference type="SAM" id="MobiDB-lite"/>
    </source>
</evidence>
<feature type="region of interest" description="Disordered" evidence="6">
    <location>
        <begin position="416"/>
        <end position="492"/>
    </location>
</feature>
<dbReference type="GO" id="GO:0035091">
    <property type="term" value="F:phosphatidylinositol binding"/>
    <property type="evidence" value="ECO:0007669"/>
    <property type="project" value="InterPro"/>
</dbReference>
<dbReference type="InterPro" id="IPR038425">
    <property type="entry name" value="GAT_sf"/>
</dbReference>
<evidence type="ECO:0000256" key="2">
    <source>
        <dbReference type="ARBA" id="ARBA00007708"/>
    </source>
</evidence>
<keyword evidence="10" id="KW-1185">Reference proteome</keyword>
<dbReference type="InterPro" id="IPR002014">
    <property type="entry name" value="VHS_dom"/>
</dbReference>
<reference evidence="9" key="2">
    <citation type="journal article" date="2022" name="Hortic Res">
        <title>The genome of Dioscorea zingiberensis sheds light on the biosynthesis, origin and evolution of the medicinally important diosgenin saponins.</title>
        <authorList>
            <person name="Li Y."/>
            <person name="Tan C."/>
            <person name="Li Z."/>
            <person name="Guo J."/>
            <person name="Li S."/>
            <person name="Chen X."/>
            <person name="Wang C."/>
            <person name="Dai X."/>
            <person name="Yang H."/>
            <person name="Song W."/>
            <person name="Hou L."/>
            <person name="Xu J."/>
            <person name="Tong Z."/>
            <person name="Xu A."/>
            <person name="Yuan X."/>
            <person name="Wang W."/>
            <person name="Yang Q."/>
            <person name="Chen L."/>
            <person name="Sun Z."/>
            <person name="Wang K."/>
            <person name="Pan B."/>
            <person name="Chen J."/>
            <person name="Bao Y."/>
            <person name="Liu F."/>
            <person name="Qi X."/>
            <person name="Gang D.R."/>
            <person name="Wen J."/>
            <person name="Li J."/>
        </authorList>
    </citation>
    <scope>NUCLEOTIDE SEQUENCE</scope>
    <source>
        <strain evidence="9">Dzin_1.0</strain>
    </source>
</reference>
<keyword evidence="5" id="KW-0472">Membrane</keyword>
<feature type="compositionally biased region" description="Polar residues" evidence="6">
    <location>
        <begin position="718"/>
        <end position="732"/>
    </location>
</feature>
<dbReference type="PANTHER" id="PTHR45898:SF4">
    <property type="entry name" value="TARGET OF MYB PROTEIN 1"/>
    <property type="match status" value="1"/>
</dbReference>
<evidence type="ECO:0000259" key="8">
    <source>
        <dbReference type="PROSITE" id="PS50909"/>
    </source>
</evidence>
<comment type="similarity">
    <text evidence="2">Belongs to the TOM1 family.</text>
</comment>
<evidence type="ECO:0000256" key="1">
    <source>
        <dbReference type="ARBA" id="ARBA00004170"/>
    </source>
</evidence>
<feature type="compositionally biased region" description="Polar residues" evidence="6">
    <location>
        <begin position="448"/>
        <end position="482"/>
    </location>
</feature>
<name>A0A9D5D7U4_9LILI</name>
<feature type="compositionally biased region" description="Low complexity" evidence="6">
    <location>
        <begin position="385"/>
        <end position="396"/>
    </location>
</feature>
<feature type="domain" description="GAT" evidence="8">
    <location>
        <begin position="179"/>
        <end position="267"/>
    </location>
</feature>
<dbReference type="EMBL" id="JAGGNH010000001">
    <property type="protein sequence ID" value="KAJ0986049.1"/>
    <property type="molecule type" value="Genomic_DNA"/>
</dbReference>
<organism evidence="9 10">
    <name type="scientific">Dioscorea zingiberensis</name>
    <dbReference type="NCBI Taxonomy" id="325984"/>
    <lineage>
        <taxon>Eukaryota</taxon>
        <taxon>Viridiplantae</taxon>
        <taxon>Streptophyta</taxon>
        <taxon>Embryophyta</taxon>
        <taxon>Tracheophyta</taxon>
        <taxon>Spermatophyta</taxon>
        <taxon>Magnoliopsida</taxon>
        <taxon>Liliopsida</taxon>
        <taxon>Dioscoreales</taxon>
        <taxon>Dioscoreaceae</taxon>
        <taxon>Dioscorea</taxon>
    </lineage>
</organism>
<dbReference type="CDD" id="cd14231">
    <property type="entry name" value="GAT_GGA-like_plant"/>
    <property type="match status" value="1"/>
</dbReference>
<dbReference type="OrthoDB" id="2018246at2759"/>
<evidence type="ECO:0000313" key="9">
    <source>
        <dbReference type="EMBL" id="KAJ0986049.1"/>
    </source>
</evidence>
<feature type="region of interest" description="Disordered" evidence="6">
    <location>
        <begin position="317"/>
        <end position="355"/>
    </location>
</feature>
<feature type="region of interest" description="Disordered" evidence="6">
    <location>
        <begin position="146"/>
        <end position="178"/>
    </location>
</feature>
<dbReference type="Pfam" id="PF03127">
    <property type="entry name" value="GAT"/>
    <property type="match status" value="1"/>
</dbReference>
<feature type="compositionally biased region" description="Low complexity" evidence="6">
    <location>
        <begin position="417"/>
        <end position="427"/>
    </location>
</feature>
<dbReference type="InterPro" id="IPR004152">
    <property type="entry name" value="GAT_dom"/>
</dbReference>
<reference evidence="9" key="1">
    <citation type="submission" date="2021-03" db="EMBL/GenBank/DDBJ databases">
        <authorList>
            <person name="Li Z."/>
            <person name="Yang C."/>
        </authorList>
    </citation>
    <scope>NUCLEOTIDE SEQUENCE</scope>
    <source>
        <strain evidence="9">Dzin_1.0</strain>
        <tissue evidence="9">Leaf</tissue>
    </source>
</reference>
<proteinExistence type="inferred from homology"/>
<protein>
    <submittedName>
        <fullName evidence="9">Uncharacterized protein</fullName>
    </submittedName>
</protein>
<dbReference type="GO" id="GO:0016020">
    <property type="term" value="C:membrane"/>
    <property type="evidence" value="ECO:0007669"/>
    <property type="project" value="UniProtKB-SubCell"/>
</dbReference>
<dbReference type="PROSITE" id="PS50909">
    <property type="entry name" value="GAT"/>
    <property type="match status" value="1"/>
</dbReference>
<dbReference type="Pfam" id="PF00790">
    <property type="entry name" value="VHS"/>
    <property type="match status" value="1"/>
</dbReference>
<feature type="region of interest" description="Disordered" evidence="6">
    <location>
        <begin position="383"/>
        <end position="404"/>
    </location>
</feature>
<evidence type="ECO:0000256" key="5">
    <source>
        <dbReference type="ARBA" id="ARBA00023136"/>
    </source>
</evidence>
<evidence type="ECO:0000256" key="3">
    <source>
        <dbReference type="ARBA" id="ARBA00022448"/>
    </source>
</evidence>
<gene>
    <name evidence="9" type="ORF">J5N97_004405</name>
</gene>
<dbReference type="SUPFAM" id="SSF48464">
    <property type="entry name" value="ENTH/VHS domain"/>
    <property type="match status" value="1"/>
</dbReference>
<dbReference type="GO" id="GO:0005737">
    <property type="term" value="C:cytoplasm"/>
    <property type="evidence" value="ECO:0007669"/>
    <property type="project" value="UniProtKB-ARBA"/>
</dbReference>
<dbReference type="PROSITE" id="PS50179">
    <property type="entry name" value="VHS"/>
    <property type="match status" value="1"/>
</dbReference>